<dbReference type="PANTHER" id="PTHR10445:SF0">
    <property type="entry name" value="GENERAL TRANSCRIPTION FACTOR IIF SUBUNIT 2"/>
    <property type="match status" value="1"/>
</dbReference>
<dbReference type="InterPro" id="IPR036390">
    <property type="entry name" value="WH_DNA-bd_sf"/>
</dbReference>
<feature type="domain" description="TFIIF beta subunit HTH" evidence="10">
    <location>
        <begin position="180"/>
        <end position="244"/>
    </location>
</feature>
<evidence type="ECO:0000256" key="6">
    <source>
        <dbReference type="ARBA" id="ARBA00023163"/>
    </source>
</evidence>
<evidence type="ECO:0000256" key="8">
    <source>
        <dbReference type="ARBA" id="ARBA00033388"/>
    </source>
</evidence>
<dbReference type="GO" id="GO:0005674">
    <property type="term" value="C:transcription factor TFIIF complex"/>
    <property type="evidence" value="ECO:0007669"/>
    <property type="project" value="InterPro"/>
</dbReference>
<keyword evidence="5 9" id="KW-0238">DNA-binding</keyword>
<dbReference type="Pfam" id="PF17683">
    <property type="entry name" value="TFIIF_beta_N"/>
    <property type="match status" value="1"/>
</dbReference>
<dbReference type="FunFam" id="1.10.10.10:FF:000035">
    <property type="entry name" value="General transcription factor IIF subunit 2"/>
    <property type="match status" value="1"/>
</dbReference>
<evidence type="ECO:0000256" key="4">
    <source>
        <dbReference type="ARBA" id="ARBA00023015"/>
    </source>
</evidence>
<dbReference type="InterPro" id="IPR036388">
    <property type="entry name" value="WH-like_DNA-bd_sf"/>
</dbReference>
<dbReference type="GO" id="GO:0006368">
    <property type="term" value="P:transcription elongation by RNA polymerase II"/>
    <property type="evidence" value="ECO:0007669"/>
    <property type="project" value="UniProtKB-ARBA"/>
</dbReference>
<dbReference type="Proteomes" id="UP000694867">
    <property type="component" value="Unplaced"/>
</dbReference>
<dbReference type="AlphaFoldDB" id="A0AAJ6QML7"/>
<dbReference type="CDD" id="cd07980">
    <property type="entry name" value="TFIIF_beta"/>
    <property type="match status" value="1"/>
</dbReference>
<protein>
    <recommendedName>
        <fullName evidence="3 9">General transcription factor IIF subunit 2</fullName>
    </recommendedName>
    <alternativeName>
        <fullName evidence="8 9">Transcription initiation factor IIF subunit beta</fullName>
    </alternativeName>
</protein>
<dbReference type="GO" id="GO:0003677">
    <property type="term" value="F:DNA binding"/>
    <property type="evidence" value="ECO:0007669"/>
    <property type="project" value="UniProtKB-UniRule"/>
</dbReference>
<dbReference type="Gene3D" id="1.10.10.10">
    <property type="entry name" value="Winged helix-like DNA-binding domain superfamily/Winged helix DNA-binding domain"/>
    <property type="match status" value="1"/>
</dbReference>
<dbReference type="InterPro" id="IPR011039">
    <property type="entry name" value="TFIIF_interaction"/>
</dbReference>
<proteinExistence type="inferred from homology"/>
<sequence>MRMASEGGDRDVDCSNACRGVWLVKVPKYIAEKWKKAAPLSEAGRIKISRQPNGTNDITFKLSNVAEEEKIPTDHKFVISNIQQQSLAVYSQPKAVNEDGIECGQGKICLEGSIVQKGECRPIGNDIHYMDLKRRKIMEASQPKRAAIGLERVVQNFKPVARHVHQVEYEARKKNEGKKARGDRDQVLEMLFAAFEKHQYYNIKDLERITKQPAPFLKELLKEVCNYNVKNPHRNMWELKPEYRHYKKEGEEKAATAASSSSENKE</sequence>
<evidence type="ECO:0000256" key="5">
    <source>
        <dbReference type="ARBA" id="ARBA00023125"/>
    </source>
</evidence>
<evidence type="ECO:0000259" key="11">
    <source>
        <dbReference type="Pfam" id="PF17683"/>
    </source>
</evidence>
<dbReference type="KEGG" id="goe:100904686"/>
<evidence type="ECO:0000256" key="3">
    <source>
        <dbReference type="ARBA" id="ARBA00020815"/>
    </source>
</evidence>
<evidence type="ECO:0000259" key="10">
    <source>
        <dbReference type="Pfam" id="PF02270"/>
    </source>
</evidence>
<dbReference type="InterPro" id="IPR003196">
    <property type="entry name" value="TFIIF_beta"/>
</dbReference>
<evidence type="ECO:0000256" key="7">
    <source>
        <dbReference type="ARBA" id="ARBA00023242"/>
    </source>
</evidence>
<keyword evidence="6 9" id="KW-0804">Transcription</keyword>
<reference evidence="13" key="1">
    <citation type="submission" date="2025-08" db="UniProtKB">
        <authorList>
            <consortium name="RefSeq"/>
        </authorList>
    </citation>
    <scope>IDENTIFICATION</scope>
</reference>
<keyword evidence="12" id="KW-1185">Reference proteome</keyword>
<evidence type="ECO:0000256" key="9">
    <source>
        <dbReference type="PIRNR" id="PIRNR015849"/>
    </source>
</evidence>
<gene>
    <name evidence="13" type="primary">LOC100904686</name>
</gene>
<accession>A0AAJ6QML7</accession>
<organism evidence="12 13">
    <name type="scientific">Galendromus occidentalis</name>
    <name type="common">western predatory mite</name>
    <dbReference type="NCBI Taxonomy" id="34638"/>
    <lineage>
        <taxon>Eukaryota</taxon>
        <taxon>Metazoa</taxon>
        <taxon>Ecdysozoa</taxon>
        <taxon>Arthropoda</taxon>
        <taxon>Chelicerata</taxon>
        <taxon>Arachnida</taxon>
        <taxon>Acari</taxon>
        <taxon>Parasitiformes</taxon>
        <taxon>Mesostigmata</taxon>
        <taxon>Gamasina</taxon>
        <taxon>Phytoseioidea</taxon>
        <taxon>Phytoseiidae</taxon>
        <taxon>Typhlodrominae</taxon>
        <taxon>Galendromus</taxon>
    </lineage>
</organism>
<dbReference type="RefSeq" id="XP_003737600.1">
    <property type="nucleotide sequence ID" value="XM_003737552.2"/>
</dbReference>
<dbReference type="InterPro" id="IPR040450">
    <property type="entry name" value="TFIIF_beta_HTH"/>
</dbReference>
<dbReference type="GO" id="GO:0006367">
    <property type="term" value="P:transcription initiation at RNA polymerase II promoter"/>
    <property type="evidence" value="ECO:0007669"/>
    <property type="project" value="UniProtKB-UniRule"/>
</dbReference>
<keyword evidence="7 9" id="KW-0539">Nucleus</keyword>
<evidence type="ECO:0000256" key="2">
    <source>
        <dbReference type="ARBA" id="ARBA00009543"/>
    </source>
</evidence>
<keyword evidence="4 9" id="KW-0805">Transcription regulation</keyword>
<dbReference type="GeneID" id="100904686"/>
<dbReference type="InterPro" id="IPR040504">
    <property type="entry name" value="TFIIF_beta_N"/>
</dbReference>
<dbReference type="SUPFAM" id="SSF50916">
    <property type="entry name" value="Rap30/74 interaction domains"/>
    <property type="match status" value="1"/>
</dbReference>
<dbReference type="SUPFAM" id="SSF46785">
    <property type="entry name" value="Winged helix' DNA-binding domain"/>
    <property type="match status" value="1"/>
</dbReference>
<dbReference type="PANTHER" id="PTHR10445">
    <property type="entry name" value="GENERAL TRANSCRIPTION FACTOR IIF SUBUNIT 2"/>
    <property type="match status" value="1"/>
</dbReference>
<dbReference type="Pfam" id="PF02270">
    <property type="entry name" value="TFIIF_beta"/>
    <property type="match status" value="1"/>
</dbReference>
<evidence type="ECO:0000256" key="1">
    <source>
        <dbReference type="ARBA" id="ARBA00004123"/>
    </source>
</evidence>
<comment type="similarity">
    <text evidence="2 9">Belongs to the TFIIF beta subunit family.</text>
</comment>
<evidence type="ECO:0000313" key="12">
    <source>
        <dbReference type="Proteomes" id="UP000694867"/>
    </source>
</evidence>
<name>A0AAJ6QML7_9ACAR</name>
<dbReference type="CTD" id="41290"/>
<comment type="function">
    <text evidence="9">TFIIF is a general transcription initiation factor that binds to RNA polymerase II and helps to recruit it to the initiation complex in collaboration with TFIIB.</text>
</comment>
<comment type="subcellular location">
    <subcellularLocation>
        <location evidence="1 9">Nucleus</location>
    </subcellularLocation>
</comment>
<evidence type="ECO:0000313" key="13">
    <source>
        <dbReference type="RefSeq" id="XP_003737600.1"/>
    </source>
</evidence>
<dbReference type="PIRSF" id="PIRSF015849">
    <property type="entry name" value="TFIIF-beta"/>
    <property type="match status" value="1"/>
</dbReference>
<feature type="domain" description="TFIIF beta subunit N-terminal" evidence="11">
    <location>
        <begin position="19"/>
        <end position="94"/>
    </location>
</feature>